<proteinExistence type="inferred from homology"/>
<dbReference type="GO" id="GO:0009236">
    <property type="term" value="P:cobalamin biosynthetic process"/>
    <property type="evidence" value="ECO:0007669"/>
    <property type="project" value="UniProtKB-UniPathway"/>
</dbReference>
<dbReference type="PANTHER" id="PTHR43588:SF1">
    <property type="entry name" value="COBALT-PRECORRIN-8 METHYLMUTASE"/>
    <property type="match status" value="1"/>
</dbReference>
<dbReference type="PANTHER" id="PTHR43588">
    <property type="entry name" value="COBALT-PRECORRIN-8 METHYLMUTASE"/>
    <property type="match status" value="1"/>
</dbReference>
<evidence type="ECO:0000256" key="4">
    <source>
        <dbReference type="ARBA" id="ARBA00023235"/>
    </source>
</evidence>
<dbReference type="InterPro" id="IPR003722">
    <property type="entry name" value="Cbl_synth_CobH/CbiC"/>
</dbReference>
<dbReference type="InterPro" id="IPR036588">
    <property type="entry name" value="CobH/CbiC_sf"/>
</dbReference>
<keyword evidence="4 6" id="KW-0413">Isomerase</keyword>
<comment type="pathway">
    <text evidence="1">Cofactor biosynthesis; adenosylcobalamin biosynthesis.</text>
</comment>
<keyword evidence="3" id="KW-0169">Cobalamin biosynthesis</keyword>
<name>A0A3B1DB08_9ZZZZ</name>
<gene>
    <name evidence="6" type="ORF">MNBD_NITROSPINAE02-404</name>
</gene>
<protein>
    <submittedName>
        <fullName evidence="6">Cobalt-precorrin-8 methylmutase</fullName>
        <ecNumber evidence="6">5.4.99.60</ecNumber>
    </submittedName>
</protein>
<sequence length="220" mass="23832">MKATIHSFHKNPMGPQEIESKSFEIIDSESGARTNSDDEWIIIRRMIHTTADFGFAENVKFSGDAIASACEALRAGRPIYCDSNMIKSGLSAVRLQSVNPAYTKDDIFCHVADEDVARESASSNLPRSLFAIRKARERLDGAIAVIGNAPVALLELNRMIIEDGLRPAVVIGMPVGFVHVVESKEELVRVGAPYITITGRRGGSPLAVSVVHSLCAIANK</sequence>
<dbReference type="EMBL" id="UOGE01000112">
    <property type="protein sequence ID" value="VAX25847.1"/>
    <property type="molecule type" value="Genomic_DNA"/>
</dbReference>
<dbReference type="GO" id="GO:0016993">
    <property type="term" value="F:precorrin-8X methylmutase activity"/>
    <property type="evidence" value="ECO:0007669"/>
    <property type="project" value="InterPro"/>
</dbReference>
<dbReference type="GO" id="GO:0043778">
    <property type="term" value="F:cobalt-precorrin-8 methylmutase activity"/>
    <property type="evidence" value="ECO:0007669"/>
    <property type="project" value="UniProtKB-EC"/>
</dbReference>
<evidence type="ECO:0000313" key="6">
    <source>
        <dbReference type="EMBL" id="VAX25847.1"/>
    </source>
</evidence>
<evidence type="ECO:0000256" key="1">
    <source>
        <dbReference type="ARBA" id="ARBA00004953"/>
    </source>
</evidence>
<evidence type="ECO:0000256" key="2">
    <source>
        <dbReference type="ARBA" id="ARBA00009774"/>
    </source>
</evidence>
<evidence type="ECO:0000259" key="5">
    <source>
        <dbReference type="Pfam" id="PF02570"/>
    </source>
</evidence>
<organism evidence="6">
    <name type="scientific">hydrothermal vent metagenome</name>
    <dbReference type="NCBI Taxonomy" id="652676"/>
    <lineage>
        <taxon>unclassified sequences</taxon>
        <taxon>metagenomes</taxon>
        <taxon>ecological metagenomes</taxon>
    </lineage>
</organism>
<dbReference type="SUPFAM" id="SSF63965">
    <property type="entry name" value="Precorrin-8X methylmutase CbiC/CobH"/>
    <property type="match status" value="1"/>
</dbReference>
<dbReference type="UniPathway" id="UPA00148"/>
<dbReference type="AlphaFoldDB" id="A0A3B1DB08"/>
<evidence type="ECO:0000256" key="3">
    <source>
        <dbReference type="ARBA" id="ARBA00022573"/>
    </source>
</evidence>
<dbReference type="Gene3D" id="3.40.50.10230">
    <property type="entry name" value="Cobalamin biosynthesis CobH/CbiC, precorrin-8X methylmutase"/>
    <property type="match status" value="1"/>
</dbReference>
<dbReference type="EC" id="5.4.99.60" evidence="6"/>
<feature type="domain" description="Cobalamin biosynthesis precorrin-8X methylmutase CobH/CbiC" evidence="5">
    <location>
        <begin position="17"/>
        <end position="215"/>
    </location>
</feature>
<reference evidence="6" key="1">
    <citation type="submission" date="2018-06" db="EMBL/GenBank/DDBJ databases">
        <authorList>
            <person name="Zhirakovskaya E."/>
        </authorList>
    </citation>
    <scope>NUCLEOTIDE SEQUENCE</scope>
</reference>
<accession>A0A3B1DB08</accession>
<dbReference type="Pfam" id="PF02570">
    <property type="entry name" value="CbiC"/>
    <property type="match status" value="1"/>
</dbReference>
<comment type="similarity">
    <text evidence="2">Belongs to the CobH/CbiC family.</text>
</comment>